<reference evidence="1 2" key="1">
    <citation type="submission" date="2021-03" db="EMBL/GenBank/DDBJ databases">
        <title>Assistant Professor.</title>
        <authorList>
            <person name="Huq M.A."/>
        </authorList>
    </citation>
    <scope>NUCLEOTIDE SEQUENCE [LARGE SCALE GENOMIC DNA]</scope>
    <source>
        <strain evidence="1 2">MAH-29</strain>
    </source>
</reference>
<dbReference type="RefSeq" id="WP_209142630.1">
    <property type="nucleotide sequence ID" value="NZ_JAGHKO010000011.1"/>
</dbReference>
<comment type="caution">
    <text evidence="1">The sequence shown here is derived from an EMBL/GenBank/DDBJ whole genome shotgun (WGS) entry which is preliminary data.</text>
</comment>
<evidence type="ECO:0000313" key="1">
    <source>
        <dbReference type="EMBL" id="MBO9204249.1"/>
    </source>
</evidence>
<accession>A0ABS3Z298</accession>
<evidence type="ECO:0000313" key="2">
    <source>
        <dbReference type="Proteomes" id="UP000677244"/>
    </source>
</evidence>
<proteinExistence type="predicted"/>
<protein>
    <submittedName>
        <fullName evidence="1">Uncharacterized protein</fullName>
    </submittedName>
</protein>
<dbReference type="EMBL" id="JAGHKO010000011">
    <property type="protein sequence ID" value="MBO9204249.1"/>
    <property type="molecule type" value="Genomic_DNA"/>
</dbReference>
<name>A0ABS3Z298_9BACT</name>
<keyword evidence="2" id="KW-1185">Reference proteome</keyword>
<sequence>MIDFQQNLQTEEHDLQETFETSRHIPGLAMGIPTSKELTGIEVRLQNITVLDNKTPKVPPFPGLAKVYLIALAASDVNVQPITVDLKSFEKVDDGSNLNIDEAMFFWEKKENNIDAPSQIHCFVSLIKSKQPLRDVSKIMTEVQNDSGFKETVSTLGALIRTGSNLTTVSGLVFQTAGIIGKFLGRVDDKPLLTWVQSFTNIHGDFDAVGELKKNANNKFATMDLAMTVRDKERQQAAVAAANG</sequence>
<dbReference type="Proteomes" id="UP000677244">
    <property type="component" value="Unassembled WGS sequence"/>
</dbReference>
<gene>
    <name evidence="1" type="ORF">J7I42_28435</name>
</gene>
<organism evidence="1 2">
    <name type="scientific">Niastella soli</name>
    <dbReference type="NCBI Taxonomy" id="2821487"/>
    <lineage>
        <taxon>Bacteria</taxon>
        <taxon>Pseudomonadati</taxon>
        <taxon>Bacteroidota</taxon>
        <taxon>Chitinophagia</taxon>
        <taxon>Chitinophagales</taxon>
        <taxon>Chitinophagaceae</taxon>
        <taxon>Niastella</taxon>
    </lineage>
</organism>